<sequence>MISHSYTFTGFAFYWDGTGEAVFSIGNELLRQPVGNSWTQAVNIPWSGQPATNSDVSGQLPAVVQRNNEATCFIIPDRI</sequence>
<dbReference type="Proteomes" id="UP001215598">
    <property type="component" value="Unassembled WGS sequence"/>
</dbReference>
<proteinExistence type="predicted"/>
<reference evidence="1" key="1">
    <citation type="submission" date="2023-03" db="EMBL/GenBank/DDBJ databases">
        <title>Massive genome expansion in bonnet fungi (Mycena s.s.) driven by repeated elements and novel gene families across ecological guilds.</title>
        <authorList>
            <consortium name="Lawrence Berkeley National Laboratory"/>
            <person name="Harder C.B."/>
            <person name="Miyauchi S."/>
            <person name="Viragh M."/>
            <person name="Kuo A."/>
            <person name="Thoen E."/>
            <person name="Andreopoulos B."/>
            <person name="Lu D."/>
            <person name="Skrede I."/>
            <person name="Drula E."/>
            <person name="Henrissat B."/>
            <person name="Morin E."/>
            <person name="Kohler A."/>
            <person name="Barry K."/>
            <person name="LaButti K."/>
            <person name="Morin E."/>
            <person name="Salamov A."/>
            <person name="Lipzen A."/>
            <person name="Mereny Z."/>
            <person name="Hegedus B."/>
            <person name="Baldrian P."/>
            <person name="Stursova M."/>
            <person name="Weitz H."/>
            <person name="Taylor A."/>
            <person name="Grigoriev I.V."/>
            <person name="Nagy L.G."/>
            <person name="Martin F."/>
            <person name="Kauserud H."/>
        </authorList>
    </citation>
    <scope>NUCLEOTIDE SEQUENCE</scope>
    <source>
        <strain evidence="1">CBHHK182m</strain>
    </source>
</reference>
<keyword evidence="2" id="KW-1185">Reference proteome</keyword>
<evidence type="ECO:0000313" key="2">
    <source>
        <dbReference type="Proteomes" id="UP001215598"/>
    </source>
</evidence>
<organism evidence="1 2">
    <name type="scientific">Mycena metata</name>
    <dbReference type="NCBI Taxonomy" id="1033252"/>
    <lineage>
        <taxon>Eukaryota</taxon>
        <taxon>Fungi</taxon>
        <taxon>Dikarya</taxon>
        <taxon>Basidiomycota</taxon>
        <taxon>Agaricomycotina</taxon>
        <taxon>Agaricomycetes</taxon>
        <taxon>Agaricomycetidae</taxon>
        <taxon>Agaricales</taxon>
        <taxon>Marasmiineae</taxon>
        <taxon>Mycenaceae</taxon>
        <taxon>Mycena</taxon>
    </lineage>
</organism>
<accession>A0AAD7JT60</accession>
<protein>
    <submittedName>
        <fullName evidence="1">Uncharacterized protein</fullName>
    </submittedName>
</protein>
<dbReference type="AlphaFoldDB" id="A0AAD7JT60"/>
<name>A0AAD7JT60_9AGAR</name>
<evidence type="ECO:0000313" key="1">
    <source>
        <dbReference type="EMBL" id="KAJ7771508.1"/>
    </source>
</evidence>
<dbReference type="EMBL" id="JARKIB010000015">
    <property type="protein sequence ID" value="KAJ7771508.1"/>
    <property type="molecule type" value="Genomic_DNA"/>
</dbReference>
<gene>
    <name evidence="1" type="ORF">B0H16DRAFT_1513740</name>
</gene>
<comment type="caution">
    <text evidence="1">The sequence shown here is derived from an EMBL/GenBank/DDBJ whole genome shotgun (WGS) entry which is preliminary data.</text>
</comment>